<proteinExistence type="predicted"/>
<dbReference type="Proteomes" id="UP000594688">
    <property type="component" value="Chromosome"/>
</dbReference>
<dbReference type="AlphaFoldDB" id="A0A7T0G1F4"/>
<evidence type="ECO:0000313" key="2">
    <source>
        <dbReference type="Proteomes" id="UP000594688"/>
    </source>
</evidence>
<reference evidence="1 2" key="1">
    <citation type="submission" date="2020-02" db="EMBL/GenBank/DDBJ databases">
        <title>Genomic and physiological characterization of two novel Nitrospinaceae genera.</title>
        <authorList>
            <person name="Mueller A.J."/>
            <person name="Jung M.-Y."/>
            <person name="Strachan C.R."/>
            <person name="Herbold C.W."/>
            <person name="Kirkegaard R.H."/>
            <person name="Daims H."/>
        </authorList>
    </citation>
    <scope>NUCLEOTIDE SEQUENCE [LARGE SCALE GENOMIC DNA]</scope>
    <source>
        <strain evidence="1">EB</strain>
    </source>
</reference>
<keyword evidence="1" id="KW-0378">Hydrolase</keyword>
<dbReference type="SUPFAM" id="SSF56281">
    <property type="entry name" value="Metallo-hydrolase/oxidoreductase"/>
    <property type="match status" value="1"/>
</dbReference>
<dbReference type="PANTHER" id="PTHR43546">
    <property type="entry name" value="UPF0173 METAL-DEPENDENT HYDROLASE MJ1163-RELATED"/>
    <property type="match status" value="1"/>
</dbReference>
<dbReference type="Gene3D" id="3.60.15.10">
    <property type="entry name" value="Ribonuclease Z/Hydroxyacylglutathione hydrolase-like"/>
    <property type="match status" value="1"/>
</dbReference>
<dbReference type="InterPro" id="IPR036866">
    <property type="entry name" value="RibonucZ/Hydroxyglut_hydro"/>
</dbReference>
<dbReference type="Pfam" id="PF13483">
    <property type="entry name" value="Lactamase_B_3"/>
    <property type="match status" value="1"/>
</dbReference>
<dbReference type="EMBL" id="CP048685">
    <property type="protein sequence ID" value="QPJ63409.1"/>
    <property type="molecule type" value="Genomic_DNA"/>
</dbReference>
<organism evidence="1 2">
    <name type="scientific">Candidatus Nitronauta litoralis</name>
    <dbReference type="NCBI Taxonomy" id="2705533"/>
    <lineage>
        <taxon>Bacteria</taxon>
        <taxon>Pseudomonadati</taxon>
        <taxon>Nitrospinota/Tectimicrobiota group</taxon>
        <taxon>Nitrospinota</taxon>
        <taxon>Nitrospinia</taxon>
        <taxon>Nitrospinales</taxon>
        <taxon>Nitrospinaceae</taxon>
        <taxon>Candidatus Nitronauta</taxon>
    </lineage>
</organism>
<sequence>MNVTLVAHACILFESKNTKVITDPILFGYLWEEINVHCPAIDLNIEKIPKVDVLNISHRHQDHFDIRSLAYLATYKSFCSPDTVVLAPQDEILLEVLEEVGLKNITPVRDFEPITVGDLTLTPTPSMNEQDYFPEHGLLVHDGEVTVWNQVDTIVTPDIVNYLKDLYPRINFAHNRFLPLLEGNFSFHQPLSLPFEEYSSFLRVVKAVQPEWSVPGSAGFRYRDEYDFLNQYSFPTTQEQFISDLKSFAPEINTSTFFPGDMAEVTAQGVEIHRQHSSFVKMRENDEYRIEFKPVAEVPRIKTLTVEPEKQEEEWATIRNFVEDEFIGALKECKLYSIYAEWQVVYQLEVFGEKESVIWSLDFRKENLEWVEDRVGRINLYEGIASSELVGLINDEANWDFIGISAQYRYFHNIYRLADGQFECFPSNKKFPAPLMQIFAAGVEMDRRKFMLDAIRWKNHYQR</sequence>
<accession>A0A7T0G1F4</accession>
<name>A0A7T0G1F4_9BACT</name>
<dbReference type="GO" id="GO:0016787">
    <property type="term" value="F:hydrolase activity"/>
    <property type="evidence" value="ECO:0007669"/>
    <property type="project" value="UniProtKB-KW"/>
</dbReference>
<protein>
    <submittedName>
        <fullName evidence="1">MBL fold metallo-hydrolase</fullName>
    </submittedName>
</protein>
<gene>
    <name evidence="1" type="ORF">G3M70_16615</name>
</gene>
<evidence type="ECO:0000313" key="1">
    <source>
        <dbReference type="EMBL" id="QPJ63409.1"/>
    </source>
</evidence>
<dbReference type="KEGG" id="nli:G3M70_16615"/>
<dbReference type="InterPro" id="IPR050114">
    <property type="entry name" value="UPF0173_UPF0282_UlaG_hydrolase"/>
</dbReference>